<feature type="transmembrane region" description="Helical" evidence="3">
    <location>
        <begin position="127"/>
        <end position="146"/>
    </location>
</feature>
<protein>
    <submittedName>
        <fullName evidence="4">Uncharacterized protein</fullName>
    </submittedName>
</protein>
<evidence type="ECO:0000256" key="3">
    <source>
        <dbReference type="SAM" id="Phobius"/>
    </source>
</evidence>
<name>A0A7R9CSS3_TIMPO</name>
<dbReference type="PANTHER" id="PTHR11920:SF501">
    <property type="entry name" value="GUANYLATE CYCLASE 32E"/>
    <property type="match status" value="1"/>
</dbReference>
<evidence type="ECO:0000256" key="2">
    <source>
        <dbReference type="ARBA" id="ARBA00023239"/>
    </source>
</evidence>
<keyword evidence="1" id="KW-0547">Nucleotide-binding</keyword>
<dbReference type="GO" id="GO:0007168">
    <property type="term" value="P:receptor guanylyl cyclase signaling pathway"/>
    <property type="evidence" value="ECO:0007669"/>
    <property type="project" value="TreeGrafter"/>
</dbReference>
<dbReference type="GO" id="GO:0004016">
    <property type="term" value="F:adenylate cyclase activity"/>
    <property type="evidence" value="ECO:0007669"/>
    <property type="project" value="TreeGrafter"/>
</dbReference>
<keyword evidence="2" id="KW-0456">Lyase</keyword>
<dbReference type="PANTHER" id="PTHR11920">
    <property type="entry name" value="GUANYLYL CYCLASE"/>
    <property type="match status" value="1"/>
</dbReference>
<organism evidence="4">
    <name type="scientific">Timema poppense</name>
    <name type="common">Walking stick</name>
    <dbReference type="NCBI Taxonomy" id="170557"/>
    <lineage>
        <taxon>Eukaryota</taxon>
        <taxon>Metazoa</taxon>
        <taxon>Ecdysozoa</taxon>
        <taxon>Arthropoda</taxon>
        <taxon>Hexapoda</taxon>
        <taxon>Insecta</taxon>
        <taxon>Pterygota</taxon>
        <taxon>Neoptera</taxon>
        <taxon>Polyneoptera</taxon>
        <taxon>Phasmatodea</taxon>
        <taxon>Timematodea</taxon>
        <taxon>Timematoidea</taxon>
        <taxon>Timematidae</taxon>
        <taxon>Timema</taxon>
    </lineage>
</organism>
<evidence type="ECO:0000256" key="1">
    <source>
        <dbReference type="ARBA" id="ARBA00022741"/>
    </source>
</evidence>
<keyword evidence="3" id="KW-1133">Transmembrane helix</keyword>
<dbReference type="GO" id="GO:0005886">
    <property type="term" value="C:plasma membrane"/>
    <property type="evidence" value="ECO:0007669"/>
    <property type="project" value="TreeGrafter"/>
</dbReference>
<keyword evidence="3" id="KW-0812">Transmembrane</keyword>
<dbReference type="GO" id="GO:0000166">
    <property type="term" value="F:nucleotide binding"/>
    <property type="evidence" value="ECO:0007669"/>
    <property type="project" value="UniProtKB-KW"/>
</dbReference>
<dbReference type="InterPro" id="IPR050401">
    <property type="entry name" value="Cyclic_nucleotide_synthase"/>
</dbReference>
<dbReference type="AlphaFoldDB" id="A0A7R9CSS3"/>
<proteinExistence type="predicted"/>
<keyword evidence="3" id="KW-0472">Membrane</keyword>
<accession>A0A7R9CSS3</accession>
<dbReference type="GO" id="GO:0004383">
    <property type="term" value="F:guanylate cyclase activity"/>
    <property type="evidence" value="ECO:0007669"/>
    <property type="project" value="TreeGrafter"/>
</dbReference>
<dbReference type="EMBL" id="OD001124">
    <property type="protein sequence ID" value="CAD7400717.1"/>
    <property type="molecule type" value="Genomic_DNA"/>
</dbReference>
<reference evidence="4" key="1">
    <citation type="submission" date="2020-11" db="EMBL/GenBank/DDBJ databases">
        <authorList>
            <person name="Tran Van P."/>
        </authorList>
    </citation>
    <scope>NUCLEOTIDE SEQUENCE</scope>
</reference>
<dbReference type="GO" id="GO:0001653">
    <property type="term" value="F:peptide receptor activity"/>
    <property type="evidence" value="ECO:0007669"/>
    <property type="project" value="TreeGrafter"/>
</dbReference>
<gene>
    <name evidence="4" type="ORF">TPSB3V08_LOCUS2738</name>
</gene>
<evidence type="ECO:0000313" key="4">
    <source>
        <dbReference type="EMBL" id="CAD7400717.1"/>
    </source>
</evidence>
<sequence>MVISSHTLAFNTPERLQRSVTRCNVFCVKYSSPMTSLVLTDSSQLTSDSQHLVCMTCFTNHNGLAGLEGYLNGYVDLRSPLSTISLLEFRYLNAQRPFQWVGGHQPRAEPLCGFWGERCVYRTDWRITAPLCMLLALAAVAAVFSLRHYRYEQRLACLLWKIDIKDVTIIPSETVEQSDGNLSMIQVCRHSVFQAPGFNLDQSDLGSKRAYIKIGLYRGNIVAIKKVYKRHIDITRNIRKELKQCNGTNLFGPIGIKRKIEATKHG</sequence>